<feature type="binding site" evidence="3">
    <location>
        <position position="423"/>
    </location>
    <ligand>
        <name>substrate</name>
    </ligand>
</feature>
<evidence type="ECO:0000256" key="2">
    <source>
        <dbReference type="PIRSR" id="PIRSR605511-1"/>
    </source>
</evidence>
<dbReference type="Pfam" id="PF08450">
    <property type="entry name" value="SGL"/>
    <property type="match status" value="1"/>
</dbReference>
<sequence>MPPEWQAKAQAEYRRYLQQPEVATGEHLRFVTWTTRYHRCAGLEILALQQHYEKAVVDLRYGPQEVTLQTQNVRRLRFTPPADKVPQRVILDGVSLRWPQGQAAILCERTHGRWQPVAEAALADRLQRAPEKTPGLQGPIDDAFREPFRVVGPLQEDGWPTAALQRFAALWERYFRGELPRLPPERYDPQQHDAHLVLFGTPWSNPLIARLLPHLPIIWTERDLIVNGVRYDAATHLPVLIYPHPLRSQRYVVINSGHTFGEADLRGTNALLYPRLGDWAVLRLPAAHAGDSQKLLEQAVPVAAGLFDESWQFPGPIAPSARLEKLWSEGSFTEGPAEGPDGCIYFSDIGNRIMKYDPRTGKTTVFRDPSGRSNGLKFDAQGRLIACEGANTGGGRRLSITEKDGTIRTLADKYQGKRFNSPNDLTLDRQGRIYFSDPRYVGEEPRELDHESVYRVDPDGTVTRVTQDTVKPNGLVLSPDGKTLYVAEHSDKPDGPRLLLAYPVRPDGTLGPRRVLYDFGRERGIDGMTVTPEGILLAAAGAGDKGGIYFFSPDGKKLAFLPTPETPSNCCLAGPDKRTLYITAGKSLYRIRLAEPEHKR</sequence>
<feature type="domain" description="SMP-30/Gluconolactonase/LRE-like region" evidence="4">
    <location>
        <begin position="333"/>
        <end position="584"/>
    </location>
</feature>
<keyword evidence="3" id="KW-0862">Zinc</keyword>
<feature type="binding site" evidence="3">
    <location>
        <position position="526"/>
    </location>
    <ligand>
        <name>a divalent metal cation</name>
        <dbReference type="ChEBI" id="CHEBI:60240"/>
    </ligand>
</feature>
<dbReference type="InterPro" id="IPR005511">
    <property type="entry name" value="SMP-30"/>
</dbReference>
<dbReference type="SUPFAM" id="SSF63829">
    <property type="entry name" value="Calcium-dependent phosphotriesterase"/>
    <property type="match status" value="1"/>
</dbReference>
<gene>
    <name evidence="5" type="ORF">H0921_07415</name>
</gene>
<dbReference type="GO" id="GO:0016787">
    <property type="term" value="F:hydrolase activity"/>
    <property type="evidence" value="ECO:0007669"/>
    <property type="project" value="UniProtKB-KW"/>
</dbReference>
<dbReference type="AlphaFoldDB" id="A0A7V8VDY0"/>
<evidence type="ECO:0000259" key="4">
    <source>
        <dbReference type="Pfam" id="PF08450"/>
    </source>
</evidence>
<reference evidence="5 6" key="1">
    <citation type="submission" date="2020-07" db="EMBL/GenBank/DDBJ databases">
        <title>Thermogemmata thermophila gen. nov., sp. nov., a novel moderate thermophilic planctomycete from a Kamchatka hot spring.</title>
        <authorList>
            <person name="Elcheninov A.G."/>
            <person name="Podosokorskaya O.A."/>
            <person name="Kovaleva O.L."/>
            <person name="Novikov A."/>
            <person name="Bonch-Osmolovskaya E.A."/>
            <person name="Toshchakov S.V."/>
            <person name="Kublanov I.V."/>
        </authorList>
    </citation>
    <scope>NUCLEOTIDE SEQUENCE [LARGE SCALE GENOMIC DNA]</scope>
    <source>
        <strain evidence="5 6">2918</strain>
    </source>
</reference>
<dbReference type="InterPro" id="IPR051262">
    <property type="entry name" value="SMP-30/CGR1_Lactonase"/>
</dbReference>
<protein>
    <submittedName>
        <fullName evidence="5">SMP-30/gluconolactonase/LRE family protein</fullName>
    </submittedName>
</protein>
<organism evidence="5 6">
    <name type="scientific">Thermogemmata fonticola</name>
    <dbReference type="NCBI Taxonomy" id="2755323"/>
    <lineage>
        <taxon>Bacteria</taxon>
        <taxon>Pseudomonadati</taxon>
        <taxon>Planctomycetota</taxon>
        <taxon>Planctomycetia</taxon>
        <taxon>Gemmatales</taxon>
        <taxon>Gemmataceae</taxon>
        <taxon>Thermogemmata</taxon>
    </lineage>
</organism>
<evidence type="ECO:0000256" key="3">
    <source>
        <dbReference type="PIRSR" id="PIRSR605511-2"/>
    </source>
</evidence>
<feature type="binding site" evidence="3">
    <location>
        <position position="473"/>
    </location>
    <ligand>
        <name>a divalent metal cation</name>
        <dbReference type="ChEBI" id="CHEBI:60240"/>
    </ligand>
</feature>
<evidence type="ECO:0000313" key="5">
    <source>
        <dbReference type="EMBL" id="MBA2225987.1"/>
    </source>
</evidence>
<evidence type="ECO:0000256" key="1">
    <source>
        <dbReference type="ARBA" id="ARBA00022801"/>
    </source>
</evidence>
<dbReference type="PRINTS" id="PR01790">
    <property type="entry name" value="SMP30FAMILY"/>
</dbReference>
<feature type="active site" description="Proton donor/acceptor" evidence="2">
    <location>
        <position position="526"/>
    </location>
</feature>
<dbReference type="Gene3D" id="2.120.10.30">
    <property type="entry name" value="TolB, C-terminal domain"/>
    <property type="match status" value="1"/>
</dbReference>
<dbReference type="PANTHER" id="PTHR47572:SF4">
    <property type="entry name" value="LACTONASE DRP35"/>
    <property type="match status" value="1"/>
</dbReference>
<comment type="caution">
    <text evidence="5">The sequence shown here is derived from an EMBL/GenBank/DDBJ whole genome shotgun (WGS) entry which is preliminary data.</text>
</comment>
<evidence type="ECO:0000313" key="6">
    <source>
        <dbReference type="Proteomes" id="UP000542342"/>
    </source>
</evidence>
<dbReference type="Proteomes" id="UP000542342">
    <property type="component" value="Unassembled WGS sequence"/>
</dbReference>
<keyword evidence="3" id="KW-0479">Metal-binding</keyword>
<comment type="cofactor">
    <cofactor evidence="3">
        <name>Zn(2+)</name>
        <dbReference type="ChEBI" id="CHEBI:29105"/>
    </cofactor>
    <text evidence="3">Binds 1 divalent metal cation per subunit.</text>
</comment>
<feature type="binding site" evidence="3">
    <location>
        <position position="334"/>
    </location>
    <ligand>
        <name>a divalent metal cation</name>
        <dbReference type="ChEBI" id="CHEBI:60240"/>
    </ligand>
</feature>
<dbReference type="InterPro" id="IPR011042">
    <property type="entry name" value="6-blade_b-propeller_TolB-like"/>
</dbReference>
<accession>A0A7V8VDY0</accession>
<keyword evidence="1" id="KW-0378">Hydrolase</keyword>
<name>A0A7V8VDY0_9BACT</name>
<dbReference type="EMBL" id="JACEFB010000003">
    <property type="protein sequence ID" value="MBA2225987.1"/>
    <property type="molecule type" value="Genomic_DNA"/>
</dbReference>
<dbReference type="InterPro" id="IPR013658">
    <property type="entry name" value="SGL"/>
</dbReference>
<dbReference type="PANTHER" id="PTHR47572">
    <property type="entry name" value="LIPOPROTEIN-RELATED"/>
    <property type="match status" value="1"/>
</dbReference>
<proteinExistence type="predicted"/>
<dbReference type="GO" id="GO:0046872">
    <property type="term" value="F:metal ion binding"/>
    <property type="evidence" value="ECO:0007669"/>
    <property type="project" value="UniProtKB-KW"/>
</dbReference>
<keyword evidence="6" id="KW-1185">Reference proteome</keyword>